<comment type="caution">
    <text evidence="2">The sequence shown here is derived from an EMBL/GenBank/DDBJ whole genome shotgun (WGS) entry which is preliminary data.</text>
</comment>
<keyword evidence="3" id="KW-1185">Reference proteome</keyword>
<feature type="compositionally biased region" description="Low complexity" evidence="1">
    <location>
        <begin position="197"/>
        <end position="209"/>
    </location>
</feature>
<dbReference type="AlphaFoldDB" id="A0A8J4YEK7"/>
<organism evidence="2 3">
    <name type="scientific">Chionoecetes opilio</name>
    <name type="common">Atlantic snow crab</name>
    <name type="synonym">Cancer opilio</name>
    <dbReference type="NCBI Taxonomy" id="41210"/>
    <lineage>
        <taxon>Eukaryota</taxon>
        <taxon>Metazoa</taxon>
        <taxon>Ecdysozoa</taxon>
        <taxon>Arthropoda</taxon>
        <taxon>Crustacea</taxon>
        <taxon>Multicrustacea</taxon>
        <taxon>Malacostraca</taxon>
        <taxon>Eumalacostraca</taxon>
        <taxon>Eucarida</taxon>
        <taxon>Decapoda</taxon>
        <taxon>Pleocyemata</taxon>
        <taxon>Brachyura</taxon>
        <taxon>Eubrachyura</taxon>
        <taxon>Majoidea</taxon>
        <taxon>Majidae</taxon>
        <taxon>Chionoecetes</taxon>
    </lineage>
</organism>
<gene>
    <name evidence="2" type="ORF">GWK47_045682</name>
</gene>
<dbReference type="EMBL" id="JACEEZ010010477">
    <property type="protein sequence ID" value="KAG0721811.1"/>
    <property type="molecule type" value="Genomic_DNA"/>
</dbReference>
<sequence length="227" mass="24389">MVNAGGPPLLEHGVPESEGEQIPFDVLHYVAHAPSLSPGFATVCRSTADDVVDGSPLPRVVAAAGHRPPPARVSGHHQHFWMRPGTGMGNRSRSPHRPPLDIFPSHVCSGHRRPFTVFPPLISFHLLPRAPRVAPPGLRAGWRPAPGDSGKKKTAVGPRPFVRPKNAGTPGVMMGLRRRLGERPIERGFLRRKKAGPSVSPPFSSSFARPKPDTAVAVVARSLARPL</sequence>
<evidence type="ECO:0000256" key="1">
    <source>
        <dbReference type="SAM" id="MobiDB-lite"/>
    </source>
</evidence>
<accession>A0A8J4YEK7</accession>
<feature type="region of interest" description="Disordered" evidence="1">
    <location>
        <begin position="139"/>
        <end position="211"/>
    </location>
</feature>
<feature type="compositionally biased region" description="Basic and acidic residues" evidence="1">
    <location>
        <begin position="179"/>
        <end position="189"/>
    </location>
</feature>
<reference evidence="2" key="1">
    <citation type="submission" date="2020-07" db="EMBL/GenBank/DDBJ databases">
        <title>The High-quality genome of the commercially important snow crab, Chionoecetes opilio.</title>
        <authorList>
            <person name="Jeong J.-H."/>
            <person name="Ryu S."/>
        </authorList>
    </citation>
    <scope>NUCLEOTIDE SEQUENCE</scope>
    <source>
        <strain evidence="2">MADBK_172401_WGS</strain>
        <tissue evidence="2">Digestive gland</tissue>
    </source>
</reference>
<evidence type="ECO:0000313" key="2">
    <source>
        <dbReference type="EMBL" id="KAG0721811.1"/>
    </source>
</evidence>
<name>A0A8J4YEK7_CHIOP</name>
<proteinExistence type="predicted"/>
<protein>
    <submittedName>
        <fullName evidence="2">Uncharacterized protein</fullName>
    </submittedName>
</protein>
<dbReference type="Proteomes" id="UP000770661">
    <property type="component" value="Unassembled WGS sequence"/>
</dbReference>
<evidence type="ECO:0000313" key="3">
    <source>
        <dbReference type="Proteomes" id="UP000770661"/>
    </source>
</evidence>